<gene>
    <name evidence="2" type="ORF">METZ01_LOCUS348739</name>
</gene>
<name>A0A382RFC8_9ZZZZ</name>
<sequence length="182" mass="20501">MGIKKWFGEGDDDTEHAYVEHTLATMQTGFLVDYDLKTWQVTGCGTHDYDGYLTKEWEIQADGVVNFLECAVEDGLAEWTLSQAIDPGEIEGDIMAAIIENEDPPETIRYSGKQYEGTQSSAGLYRKDGEGEGREFVSWSFESTEGRVLYLSQWGERDFAAYEGEAVEEYQFTDILPIAEDS</sequence>
<dbReference type="EMBL" id="UINC01121024">
    <property type="protein sequence ID" value="SVC95885.1"/>
    <property type="molecule type" value="Genomic_DNA"/>
</dbReference>
<protein>
    <recommendedName>
        <fullName evidence="1">DUF4178 domain-containing protein</fullName>
    </recommendedName>
</protein>
<organism evidence="2">
    <name type="scientific">marine metagenome</name>
    <dbReference type="NCBI Taxonomy" id="408172"/>
    <lineage>
        <taxon>unclassified sequences</taxon>
        <taxon>metagenomes</taxon>
        <taxon>ecological metagenomes</taxon>
    </lineage>
</organism>
<proteinExistence type="predicted"/>
<accession>A0A382RFC8</accession>
<dbReference type="AlphaFoldDB" id="A0A382RFC8"/>
<dbReference type="InterPro" id="IPR025235">
    <property type="entry name" value="DUF4178"/>
</dbReference>
<evidence type="ECO:0000259" key="1">
    <source>
        <dbReference type="Pfam" id="PF13785"/>
    </source>
</evidence>
<feature type="domain" description="DUF4178" evidence="1">
    <location>
        <begin position="27"/>
        <end position="168"/>
    </location>
</feature>
<dbReference type="Pfam" id="PF13785">
    <property type="entry name" value="DUF4178"/>
    <property type="match status" value="1"/>
</dbReference>
<reference evidence="2" key="1">
    <citation type="submission" date="2018-05" db="EMBL/GenBank/DDBJ databases">
        <authorList>
            <person name="Lanie J.A."/>
            <person name="Ng W.-L."/>
            <person name="Kazmierczak K.M."/>
            <person name="Andrzejewski T.M."/>
            <person name="Davidsen T.M."/>
            <person name="Wayne K.J."/>
            <person name="Tettelin H."/>
            <person name="Glass J.I."/>
            <person name="Rusch D."/>
            <person name="Podicherti R."/>
            <person name="Tsui H.-C.T."/>
            <person name="Winkler M.E."/>
        </authorList>
    </citation>
    <scope>NUCLEOTIDE SEQUENCE</scope>
</reference>
<evidence type="ECO:0000313" key="2">
    <source>
        <dbReference type="EMBL" id="SVC95885.1"/>
    </source>
</evidence>